<dbReference type="CDD" id="cd01650">
    <property type="entry name" value="RT_nLTR_like"/>
    <property type="match status" value="1"/>
</dbReference>
<evidence type="ECO:0000256" key="1">
    <source>
        <dbReference type="ARBA" id="ARBA00004604"/>
    </source>
</evidence>
<dbReference type="WBParaSite" id="Csp11.Scaffold629.g15155.t2">
    <property type="protein sequence ID" value="Csp11.Scaffold629.g15155.t2"/>
    <property type="gene ID" value="Csp11.Scaffold629.g15155"/>
</dbReference>
<dbReference type="PROSITE" id="PS50878">
    <property type="entry name" value="RT_POL"/>
    <property type="match status" value="1"/>
</dbReference>
<dbReference type="SUPFAM" id="SSF56672">
    <property type="entry name" value="DNA/RNA polymerases"/>
    <property type="match status" value="1"/>
</dbReference>
<dbReference type="InterPro" id="IPR019775">
    <property type="entry name" value="WD40_repeat_CS"/>
</dbReference>
<dbReference type="PROSITE" id="PS00678">
    <property type="entry name" value="WD_REPEATS_1"/>
    <property type="match status" value="1"/>
</dbReference>
<dbReference type="Proteomes" id="UP000095282">
    <property type="component" value="Unplaced"/>
</dbReference>
<dbReference type="PRINTS" id="PR01345">
    <property type="entry name" value="CERVTRCPTASE"/>
</dbReference>
<evidence type="ECO:0000256" key="4">
    <source>
        <dbReference type="ARBA" id="ARBA00023242"/>
    </source>
</evidence>
<reference evidence="8" key="1">
    <citation type="submission" date="2016-11" db="UniProtKB">
        <authorList>
            <consortium name="WormBaseParasite"/>
        </authorList>
    </citation>
    <scope>IDENTIFICATION</scope>
</reference>
<dbReference type="PROSITE" id="PS50294">
    <property type="entry name" value="WD_REPEATS_REGION"/>
    <property type="match status" value="1"/>
</dbReference>
<dbReference type="STRING" id="1561998.A0A1I7U5U3"/>
<keyword evidence="4" id="KW-0539">Nucleus</keyword>
<feature type="repeat" description="WD" evidence="5">
    <location>
        <begin position="209"/>
        <end position="251"/>
    </location>
</feature>
<dbReference type="PANTHER" id="PTHR33332">
    <property type="entry name" value="REVERSE TRANSCRIPTASE DOMAIN-CONTAINING PROTEIN"/>
    <property type="match status" value="1"/>
</dbReference>
<evidence type="ECO:0000259" key="6">
    <source>
        <dbReference type="PROSITE" id="PS50878"/>
    </source>
</evidence>
<feature type="repeat" description="WD" evidence="5">
    <location>
        <begin position="297"/>
        <end position="339"/>
    </location>
</feature>
<evidence type="ECO:0000256" key="5">
    <source>
        <dbReference type="PROSITE-ProRule" id="PRU00221"/>
    </source>
</evidence>
<comment type="subcellular location">
    <subcellularLocation>
        <location evidence="1">Nucleus</location>
        <location evidence="1">Nucleolus</location>
    </subcellularLocation>
</comment>
<dbReference type="InterPro" id="IPR012972">
    <property type="entry name" value="NLE"/>
</dbReference>
<evidence type="ECO:0000313" key="7">
    <source>
        <dbReference type="Proteomes" id="UP000095282"/>
    </source>
</evidence>
<name>A0A1I7U5U3_9PELO</name>
<sequence length="590" mass="66517">MDLSEPMEHENGTSQNEKHVQITFFSKDDEVAQIPDAVFDVPTGAECDDLNLLLNKTIEATNEKWKDRRFELLVGESFLRTSLAEFIEEYEVETETILKVERVLGIEAPKPLHDIQAPDWVSSVQIAHGHIEKGILVEKMILRGHERAVECVSVNTDSTRAISGSVDTNLKVWNLEASDEATIYEKEGEENAKKRRKEETKMKVPMVTIGGHRDKVSAIEWCPWKAGHAFSSSYDHTIVEWDLELAGEVSRIKGPKSFTDISIHPTSGLIISSCTDAVPRLYDPKNRDRTIVKQSFIGHQNGWVESVKWNPLDANQFVSVSTDRTGKMWDIRSSKSSLFDIHGHEDRILCAAWNERLIATGSADCTIKTFRNLKMVWEARQKKLLDNKRHEELISDYKKSLLIHNQIDIIYLDFQKAFDRVPHSILLSKLAAFGLPQPLVSWFSNFLTDRSFSLKVNDFVESNRHSAPSGVPQGSVSGPLLFLVFINDVFSLFPPSVKVSAFADDLKLYSHIPSDLQISLDIVNNWSSKNKLPLAHSKTALTHLGKANTHFSYSIGDSKICPSDTVRDLGLLIDSFLSFKPHISPVVIED</sequence>
<dbReference type="GO" id="GO:0005730">
    <property type="term" value="C:nucleolus"/>
    <property type="evidence" value="ECO:0007669"/>
    <property type="project" value="UniProtKB-SubCell"/>
</dbReference>
<evidence type="ECO:0000256" key="3">
    <source>
        <dbReference type="ARBA" id="ARBA00022737"/>
    </source>
</evidence>
<dbReference type="Pfam" id="PF00400">
    <property type="entry name" value="WD40"/>
    <property type="match status" value="4"/>
</dbReference>
<dbReference type="InterPro" id="IPR001680">
    <property type="entry name" value="WD40_rpt"/>
</dbReference>
<dbReference type="PROSITE" id="PS50082">
    <property type="entry name" value="WD_REPEATS_2"/>
    <property type="match status" value="3"/>
</dbReference>
<feature type="repeat" description="WD" evidence="5">
    <location>
        <begin position="142"/>
        <end position="183"/>
    </location>
</feature>
<dbReference type="Pfam" id="PF08154">
    <property type="entry name" value="NLE"/>
    <property type="match status" value="1"/>
</dbReference>
<protein>
    <submittedName>
        <fullName evidence="8">WD_REPEATS_REGION domain-containing protein</fullName>
    </submittedName>
</protein>
<proteinExistence type="predicted"/>
<evidence type="ECO:0000256" key="2">
    <source>
        <dbReference type="ARBA" id="ARBA00022574"/>
    </source>
</evidence>
<dbReference type="SMART" id="SM00320">
    <property type="entry name" value="WD40"/>
    <property type="match status" value="5"/>
</dbReference>
<dbReference type="InterPro" id="IPR036322">
    <property type="entry name" value="WD40_repeat_dom_sf"/>
</dbReference>
<accession>A0A1I7U5U3</accession>
<evidence type="ECO:0000313" key="8">
    <source>
        <dbReference type="WBParaSite" id="Csp11.Scaffold629.g15155.t2"/>
    </source>
</evidence>
<dbReference type="InterPro" id="IPR043502">
    <property type="entry name" value="DNA/RNA_pol_sf"/>
</dbReference>
<dbReference type="Pfam" id="PF00078">
    <property type="entry name" value="RVT_1"/>
    <property type="match status" value="1"/>
</dbReference>
<keyword evidence="7" id="KW-1185">Reference proteome</keyword>
<dbReference type="Gene3D" id="2.130.10.10">
    <property type="entry name" value="YVTN repeat-like/Quinoprotein amine dehydrogenase"/>
    <property type="match status" value="2"/>
</dbReference>
<dbReference type="InterPro" id="IPR015943">
    <property type="entry name" value="WD40/YVTN_repeat-like_dom_sf"/>
</dbReference>
<dbReference type="AlphaFoldDB" id="A0A1I7U5U3"/>
<feature type="domain" description="Reverse transcriptase" evidence="6">
    <location>
        <begin position="322"/>
        <end position="573"/>
    </location>
</feature>
<organism evidence="7 8">
    <name type="scientific">Caenorhabditis tropicalis</name>
    <dbReference type="NCBI Taxonomy" id="1561998"/>
    <lineage>
        <taxon>Eukaryota</taxon>
        <taxon>Metazoa</taxon>
        <taxon>Ecdysozoa</taxon>
        <taxon>Nematoda</taxon>
        <taxon>Chromadorea</taxon>
        <taxon>Rhabditida</taxon>
        <taxon>Rhabditina</taxon>
        <taxon>Rhabditomorpha</taxon>
        <taxon>Rhabditoidea</taxon>
        <taxon>Rhabditidae</taxon>
        <taxon>Peloderinae</taxon>
        <taxon>Caenorhabditis</taxon>
    </lineage>
</organism>
<dbReference type="SUPFAM" id="SSF50978">
    <property type="entry name" value="WD40 repeat-like"/>
    <property type="match status" value="1"/>
</dbReference>
<keyword evidence="3" id="KW-0677">Repeat</keyword>
<dbReference type="InterPro" id="IPR000477">
    <property type="entry name" value="RT_dom"/>
</dbReference>
<keyword evidence="2 5" id="KW-0853">WD repeat</keyword>
<dbReference type="eggNOG" id="KOG0313">
    <property type="taxonomic scope" value="Eukaryota"/>
</dbReference>